<evidence type="ECO:0000259" key="1">
    <source>
        <dbReference type="PROSITE" id="PS50975"/>
    </source>
</evidence>
<evidence type="ECO:0000313" key="2">
    <source>
        <dbReference type="EMBL" id="QGA72453.1"/>
    </source>
</evidence>
<dbReference type="PROSITE" id="PS50975">
    <property type="entry name" value="ATP_GRASP"/>
    <property type="match status" value="1"/>
</dbReference>
<protein>
    <submittedName>
        <fullName evidence="2">ATP-dependent carboxylate-amine ligase</fullName>
    </submittedName>
</protein>
<dbReference type="InterPro" id="IPR011761">
    <property type="entry name" value="ATP-grasp"/>
</dbReference>
<dbReference type="GO" id="GO:0046872">
    <property type="term" value="F:metal ion binding"/>
    <property type="evidence" value="ECO:0007669"/>
    <property type="project" value="InterPro"/>
</dbReference>
<name>A0A5Q0TWS3_9VIRU</name>
<feature type="domain" description="ATP-grasp" evidence="1">
    <location>
        <begin position="104"/>
        <end position="296"/>
    </location>
</feature>
<proteinExistence type="predicted"/>
<sequence length="403" mass="46232">MRVLVFGTGIEFSHVLGLATAGHEVYYYTDYISPYPSFDDFATGYGFENIQKVHNPFAYIDKVDKVITFDVYGGDLFTFLANKGYKIFGGGVATELELNRKLLKLILKSANIPTPEYKIVRGFKNIKPPCVVKLSIFRGSAETFFINNETEKRNYEVKLRREFGEFLDRMEFVVEERLELDDRYVEIGVDAVYDYEQGGFLFPMLCGIEYKKGAYVGKVCNSLSEVPKPMQETLIKLDPILKKFKYKGFLSTEEFINTRGTDHYFLDITVRSPYPLGLGYRYAMTNFADVVLNGARPVFKDKFYIAVPLRIEDAKDFFVYVDTPDPEKDARYNFEALMKIRGEYYVPKGEAIQGCVCECFSSLDETKIMRTMEELVKKVSAVSVSNDLANLPNALQEAKKLWR</sequence>
<dbReference type="Gene3D" id="3.30.470.20">
    <property type="entry name" value="ATP-grasp fold, B domain"/>
    <property type="match status" value="1"/>
</dbReference>
<dbReference type="GO" id="GO:0016874">
    <property type="term" value="F:ligase activity"/>
    <property type="evidence" value="ECO:0007669"/>
    <property type="project" value="UniProtKB-KW"/>
</dbReference>
<organism evidence="2">
    <name type="scientific">uncultured virus</name>
    <dbReference type="NCBI Taxonomy" id="340016"/>
    <lineage>
        <taxon>Viruses</taxon>
        <taxon>environmental samples</taxon>
    </lineage>
</organism>
<dbReference type="GO" id="GO:0005524">
    <property type="term" value="F:ATP binding"/>
    <property type="evidence" value="ECO:0007669"/>
    <property type="project" value="InterPro"/>
</dbReference>
<keyword evidence="2" id="KW-0436">Ligase</keyword>
<reference evidence="2" key="1">
    <citation type="submission" date="2019-04" db="EMBL/GenBank/DDBJ databases">
        <title>Diversity and Distribution of a Novel Hyperthermophilic Aquificales Virus Family.</title>
        <authorList>
            <person name="Mead D.A."/>
            <person name="Chevrette M.G."/>
            <person name="Lodes M."/>
            <person name="Hedlund B."/>
            <person name="Schoenfeld T.W."/>
            <person name="Monsma S.A."/>
        </authorList>
    </citation>
    <scope>NUCLEOTIDE SEQUENCE</scope>
</reference>
<dbReference type="EMBL" id="MK783188">
    <property type="protein sequence ID" value="QGA72453.1"/>
    <property type="molecule type" value="Genomic_DNA"/>
</dbReference>
<dbReference type="SUPFAM" id="SSF56059">
    <property type="entry name" value="Glutathione synthetase ATP-binding domain-like"/>
    <property type="match status" value="1"/>
</dbReference>
<accession>A0A5Q0TWS3</accession>